<dbReference type="Proteomes" id="UP000792457">
    <property type="component" value="Unassembled WGS sequence"/>
</dbReference>
<dbReference type="GO" id="GO:0008202">
    <property type="term" value="P:steroid metabolic process"/>
    <property type="evidence" value="ECO:0007669"/>
    <property type="project" value="TreeGrafter"/>
</dbReference>
<name>A0A8K0KB90_LADFU</name>
<protein>
    <submittedName>
        <fullName evidence="2">Uncharacterized protein</fullName>
    </submittedName>
</protein>
<accession>A0A8K0KB90</accession>
<feature type="chain" id="PRO_5035467487" evidence="1">
    <location>
        <begin position="30"/>
        <end position="310"/>
    </location>
</feature>
<dbReference type="OrthoDB" id="9876299at2759"/>
<proteinExistence type="predicted"/>
<dbReference type="PANTHER" id="PTHR43313:SF36">
    <property type="entry name" value="D-BETA-HYDROXYBUTYRATE DEHYDROGENASE, MITOCHONDRIAL"/>
    <property type="match status" value="1"/>
</dbReference>
<evidence type="ECO:0000256" key="1">
    <source>
        <dbReference type="SAM" id="SignalP"/>
    </source>
</evidence>
<dbReference type="Pfam" id="PF00106">
    <property type="entry name" value="adh_short"/>
    <property type="match status" value="1"/>
</dbReference>
<dbReference type="InterPro" id="IPR036291">
    <property type="entry name" value="NAD(P)-bd_dom_sf"/>
</dbReference>
<reference evidence="2" key="2">
    <citation type="submission" date="2017-10" db="EMBL/GenBank/DDBJ databases">
        <title>Ladona fulva Genome sequencing and assembly.</title>
        <authorList>
            <person name="Murali S."/>
            <person name="Richards S."/>
            <person name="Bandaranaike D."/>
            <person name="Bellair M."/>
            <person name="Blankenburg K."/>
            <person name="Chao H."/>
            <person name="Dinh H."/>
            <person name="Doddapaneni H."/>
            <person name="Dugan-Rocha S."/>
            <person name="Elkadiri S."/>
            <person name="Gnanaolivu R."/>
            <person name="Hernandez B."/>
            <person name="Skinner E."/>
            <person name="Javaid M."/>
            <person name="Lee S."/>
            <person name="Li M."/>
            <person name="Ming W."/>
            <person name="Munidasa M."/>
            <person name="Muniz J."/>
            <person name="Nguyen L."/>
            <person name="Hughes D."/>
            <person name="Osuji N."/>
            <person name="Pu L.-L."/>
            <person name="Puazo M."/>
            <person name="Qu C."/>
            <person name="Quiroz J."/>
            <person name="Raj R."/>
            <person name="Weissenberger G."/>
            <person name="Xin Y."/>
            <person name="Zou X."/>
            <person name="Han Y."/>
            <person name="Worley K."/>
            <person name="Muzny D."/>
            <person name="Gibbs R."/>
        </authorList>
    </citation>
    <scope>NUCLEOTIDE SEQUENCE</scope>
    <source>
        <strain evidence="2">Sampled in the wild</strain>
    </source>
</reference>
<dbReference type="PANTHER" id="PTHR43313">
    <property type="entry name" value="SHORT-CHAIN DEHYDROGENASE/REDUCTASE FAMILY 9C"/>
    <property type="match status" value="1"/>
</dbReference>
<dbReference type="SUPFAM" id="SSF51735">
    <property type="entry name" value="NAD(P)-binding Rossmann-fold domains"/>
    <property type="match status" value="1"/>
</dbReference>
<dbReference type="InterPro" id="IPR002347">
    <property type="entry name" value="SDR_fam"/>
</dbReference>
<dbReference type="AlphaFoldDB" id="A0A8K0KB90"/>
<evidence type="ECO:0000313" key="2">
    <source>
        <dbReference type="EMBL" id="KAG8230565.1"/>
    </source>
</evidence>
<dbReference type="GO" id="GO:0016491">
    <property type="term" value="F:oxidoreductase activity"/>
    <property type="evidence" value="ECO:0007669"/>
    <property type="project" value="TreeGrafter"/>
</dbReference>
<dbReference type="Gene3D" id="3.40.50.720">
    <property type="entry name" value="NAD(P)-binding Rossmann-like Domain"/>
    <property type="match status" value="1"/>
</dbReference>
<keyword evidence="3" id="KW-1185">Reference proteome</keyword>
<dbReference type="EMBL" id="KZ308495">
    <property type="protein sequence ID" value="KAG8230565.1"/>
    <property type="molecule type" value="Genomic_DNA"/>
</dbReference>
<comment type="caution">
    <text evidence="2">The sequence shown here is derived from an EMBL/GenBank/DDBJ whole genome shotgun (WGS) entry which is preliminary data.</text>
</comment>
<gene>
    <name evidence="2" type="ORF">J437_LFUL010166</name>
</gene>
<reference evidence="2" key="1">
    <citation type="submission" date="2013-04" db="EMBL/GenBank/DDBJ databases">
        <authorList>
            <person name="Qu J."/>
            <person name="Murali S.C."/>
            <person name="Bandaranaike D."/>
            <person name="Bellair M."/>
            <person name="Blankenburg K."/>
            <person name="Chao H."/>
            <person name="Dinh H."/>
            <person name="Doddapaneni H."/>
            <person name="Downs B."/>
            <person name="Dugan-Rocha S."/>
            <person name="Elkadiri S."/>
            <person name="Gnanaolivu R.D."/>
            <person name="Hernandez B."/>
            <person name="Javaid M."/>
            <person name="Jayaseelan J.C."/>
            <person name="Lee S."/>
            <person name="Li M."/>
            <person name="Ming W."/>
            <person name="Munidasa M."/>
            <person name="Muniz J."/>
            <person name="Nguyen L."/>
            <person name="Ongeri F."/>
            <person name="Osuji N."/>
            <person name="Pu L.-L."/>
            <person name="Puazo M."/>
            <person name="Qu C."/>
            <person name="Quiroz J."/>
            <person name="Raj R."/>
            <person name="Weissenberger G."/>
            <person name="Xin Y."/>
            <person name="Zou X."/>
            <person name="Han Y."/>
            <person name="Richards S."/>
            <person name="Worley K."/>
            <person name="Muzny D."/>
            <person name="Gibbs R."/>
        </authorList>
    </citation>
    <scope>NUCLEOTIDE SEQUENCE</scope>
    <source>
        <strain evidence="2">Sampled in the wild</strain>
    </source>
</reference>
<feature type="signal peptide" evidence="1">
    <location>
        <begin position="1"/>
        <end position="29"/>
    </location>
</feature>
<keyword evidence="1" id="KW-0732">Signal</keyword>
<evidence type="ECO:0000313" key="3">
    <source>
        <dbReference type="Proteomes" id="UP000792457"/>
    </source>
</evidence>
<organism evidence="2 3">
    <name type="scientific">Ladona fulva</name>
    <name type="common">Scarce chaser dragonfly</name>
    <name type="synonym">Libellula fulva</name>
    <dbReference type="NCBI Taxonomy" id="123851"/>
    <lineage>
        <taxon>Eukaryota</taxon>
        <taxon>Metazoa</taxon>
        <taxon>Ecdysozoa</taxon>
        <taxon>Arthropoda</taxon>
        <taxon>Hexapoda</taxon>
        <taxon>Insecta</taxon>
        <taxon>Pterygota</taxon>
        <taxon>Palaeoptera</taxon>
        <taxon>Odonata</taxon>
        <taxon>Epiprocta</taxon>
        <taxon>Anisoptera</taxon>
        <taxon>Libelluloidea</taxon>
        <taxon>Libellulidae</taxon>
        <taxon>Ladona</taxon>
    </lineage>
</organism>
<sequence length="310" mass="33153">MKTNRTHQILLRSILRLAFFSATSRDALSGSNGRLSLTVDTAWIRGGQLSKEGQHITVDTLSGLWAVVNTNGVCCRGRLESQDGSAWDTMLRVNLVGTLKASRTFLPLLRSKKGRLINLGASEASSALGTGRRSVGRSASMLAGAATAKQKKEMSASGGGQHSNGLVAYTSARFAVEGASAALRMEVAPLGIDVHVISMESEDSSGPAGGDAGADVVNNLAERLQMRRLLEKHVAVLPLRALRAFDEALLSKSPKESYELLCACPRPPSKPKSGSDGTYRLHWVEKLMLWSTPVQETVKETNTKQLNVAA</sequence>